<feature type="region of interest" description="Disordered" evidence="4">
    <location>
        <begin position="788"/>
        <end position="815"/>
    </location>
</feature>
<gene>
    <name evidence="5" type="ORF">QBZ16_003179</name>
</gene>
<keyword evidence="2" id="KW-0677">Repeat</keyword>
<comment type="similarity">
    <text evidence="1">Belongs to the PPR family. P subfamily.</text>
</comment>
<dbReference type="Proteomes" id="UP001255856">
    <property type="component" value="Unassembled WGS sequence"/>
</dbReference>
<evidence type="ECO:0000313" key="6">
    <source>
        <dbReference type="Proteomes" id="UP001255856"/>
    </source>
</evidence>
<evidence type="ECO:0000256" key="1">
    <source>
        <dbReference type="ARBA" id="ARBA00007626"/>
    </source>
</evidence>
<feature type="repeat" description="PPR" evidence="3">
    <location>
        <begin position="633"/>
        <end position="667"/>
    </location>
</feature>
<evidence type="ECO:0000256" key="4">
    <source>
        <dbReference type="SAM" id="MobiDB-lite"/>
    </source>
</evidence>
<dbReference type="Pfam" id="PF15879">
    <property type="entry name" value="MWFE"/>
    <property type="match status" value="1"/>
</dbReference>
<feature type="compositionally biased region" description="Low complexity" evidence="4">
    <location>
        <begin position="528"/>
        <end position="543"/>
    </location>
</feature>
<evidence type="ECO:0000313" key="5">
    <source>
        <dbReference type="EMBL" id="KAK2078339.1"/>
    </source>
</evidence>
<comment type="caution">
    <text evidence="5">The sequence shown here is derived from an EMBL/GenBank/DDBJ whole genome shotgun (WGS) entry which is preliminary data.</text>
</comment>
<evidence type="ECO:0000256" key="2">
    <source>
        <dbReference type="ARBA" id="ARBA00022737"/>
    </source>
</evidence>
<dbReference type="InterPro" id="IPR017384">
    <property type="entry name" value="NADH_Ub_cplx-1_asu_su-1"/>
</dbReference>
<proteinExistence type="inferred from homology"/>
<evidence type="ECO:0000256" key="3">
    <source>
        <dbReference type="PROSITE-ProRule" id="PRU00708"/>
    </source>
</evidence>
<dbReference type="PANTHER" id="PTHR47447:SF17">
    <property type="entry name" value="OS12G0638900 PROTEIN"/>
    <property type="match status" value="1"/>
</dbReference>
<feature type="repeat" description="PPR" evidence="3">
    <location>
        <begin position="432"/>
        <end position="466"/>
    </location>
</feature>
<feature type="compositionally biased region" description="Low complexity" evidence="4">
    <location>
        <begin position="792"/>
        <end position="815"/>
    </location>
</feature>
<dbReference type="PROSITE" id="PS51375">
    <property type="entry name" value="PPR"/>
    <property type="match status" value="4"/>
</dbReference>
<feature type="region of interest" description="Disordered" evidence="4">
    <location>
        <begin position="350"/>
        <end position="369"/>
    </location>
</feature>
<name>A0AAD9IJK3_PROWI</name>
<sequence>MKSGYSWSLVGSLPPGDLMSPHLSGQQGDLKRVFCHLRSLSAVDMRQLTQALAEAQEGTGEVRAVLLHAAFKPRLPGLTKMVSKLSKEGGWRKALEVYETVEEMGMIPDTALTNAAISACDKGGRWQKALEIFESMDRLHLPRDAITYSATISSLAKGKQWHAALQVFDHMRSSGVPADVVTCCSLINALEKGGQWQLAEALFVQMCAGAAPEAKPLGEVSPSSVLDALLHFSGKDGEEGARAGADSAAASPGGPGARAGELEEELAAQLQSSLALDVAGGANPFATAAFITSSIRRSASEIGPRGPSLAGLLGASGLERSLSGTGAHGRRSVSSVHDARASTHLRRALTSFSRGDGSQAGSPVEPELGEGPAALLASARECFAHAARVTPNRVCCNALLAAYARARPPQWEKALHLLRAMWEGSVPSLTPDAVSFNTVLKACAGAGRLTQVNEVFHEMLHRGIRPNVTTFNCLIGAASDAGDPELLRQVGSWLDGAERDIRQACVSPRGRRLRRAAGAWPADATPLPRSLSTPAARSPAASPASPGLVALLLQAREYQRVRALLFEVLASARAPSEALALGAMTACAATGAWTEAVQALRALLRTGLEGGAPLGIANAALQVFCETQGVRYEAQTYLVLIQVFAATGNPQQVVAVHELMLREGRTPDAGGALVILQSMLQLGEVSKAACLAQSMVSQGFQLDADTLVGLVTACGHAGVWEPAQTLCAVAHSMQLPCAASAFNVLLNAAVGAGKYGVVTQILGAMQAGSVAVDPGVLASVMSQGAPAREEGAAPVPAAPAEEADAPAPASGASSPRYASIAEANAELESRLEALDLHGMVEHLRRVRDSGLQADEATYRLLIRSAVRANQPHLAVQLCSQAHSSGVLRRYFLPHEPSGPLINLRAADRELAATVVLTWLSLLAQLPEARAAAQGDTLSIIGGHEPADAEVQDAIRAMLTSGEPPVEAFRGLVPVSLPANSISSVPGLMTAPEFVSVVGPFSPVATMLAPWVEAALPLGIIFVTVSLMGALPMGAQQLFYGKPKAVGVDGWDTRLEKRDVLLKAERE</sequence>
<dbReference type="EMBL" id="JASFZW010000004">
    <property type="protein sequence ID" value="KAK2078339.1"/>
    <property type="molecule type" value="Genomic_DNA"/>
</dbReference>
<feature type="region of interest" description="Disordered" evidence="4">
    <location>
        <begin position="517"/>
        <end position="543"/>
    </location>
</feature>
<dbReference type="Pfam" id="PF01535">
    <property type="entry name" value="PPR"/>
    <property type="match status" value="2"/>
</dbReference>
<dbReference type="Gene3D" id="1.25.40.10">
    <property type="entry name" value="Tetratricopeptide repeat domain"/>
    <property type="match status" value="3"/>
</dbReference>
<dbReference type="InterPro" id="IPR011990">
    <property type="entry name" value="TPR-like_helical_dom_sf"/>
</dbReference>
<reference evidence="5" key="1">
    <citation type="submission" date="2021-01" db="EMBL/GenBank/DDBJ databases">
        <authorList>
            <person name="Eckstrom K.M.E."/>
        </authorList>
    </citation>
    <scope>NUCLEOTIDE SEQUENCE</scope>
    <source>
        <strain evidence="5">UVCC 0001</strain>
    </source>
</reference>
<feature type="region of interest" description="Disordered" evidence="4">
    <location>
        <begin position="237"/>
        <end position="260"/>
    </location>
</feature>
<dbReference type="PANTHER" id="PTHR47447">
    <property type="entry name" value="OS03G0856100 PROTEIN"/>
    <property type="match status" value="1"/>
</dbReference>
<dbReference type="AlphaFoldDB" id="A0AAD9IJK3"/>
<accession>A0AAD9IJK3</accession>
<protein>
    <submittedName>
        <fullName evidence="5">Uncharacterized protein</fullName>
    </submittedName>
</protein>
<dbReference type="NCBIfam" id="TIGR00756">
    <property type="entry name" value="PPR"/>
    <property type="match status" value="2"/>
</dbReference>
<keyword evidence="6" id="KW-1185">Reference proteome</keyword>
<dbReference type="InterPro" id="IPR002885">
    <property type="entry name" value="PPR_rpt"/>
</dbReference>
<feature type="repeat" description="PPR" evidence="3">
    <location>
        <begin position="144"/>
        <end position="178"/>
    </location>
</feature>
<feature type="compositionally biased region" description="Low complexity" evidence="4">
    <location>
        <begin position="242"/>
        <end position="252"/>
    </location>
</feature>
<feature type="repeat" description="PPR" evidence="3">
    <location>
        <begin position="109"/>
        <end position="143"/>
    </location>
</feature>
<dbReference type="Pfam" id="PF13041">
    <property type="entry name" value="PPR_2"/>
    <property type="match status" value="2"/>
</dbReference>
<organism evidence="5 6">
    <name type="scientific">Prototheca wickerhamii</name>
    <dbReference type="NCBI Taxonomy" id="3111"/>
    <lineage>
        <taxon>Eukaryota</taxon>
        <taxon>Viridiplantae</taxon>
        <taxon>Chlorophyta</taxon>
        <taxon>core chlorophytes</taxon>
        <taxon>Trebouxiophyceae</taxon>
        <taxon>Chlorellales</taxon>
        <taxon>Chlorellaceae</taxon>
        <taxon>Prototheca</taxon>
    </lineage>
</organism>